<accession>A0A6N6VS52</accession>
<reference evidence="1 2" key="1">
    <citation type="submission" date="2019-10" db="EMBL/GenBank/DDBJ databases">
        <title>New species of Slilvanegrellaceae.</title>
        <authorList>
            <person name="Pitt A."/>
            <person name="Hahn M.W."/>
        </authorList>
    </citation>
    <scope>NUCLEOTIDE SEQUENCE [LARGE SCALE GENOMIC DNA]</scope>
    <source>
        <strain evidence="1 2">SP-Ram-0.45-NSY-1</strain>
    </source>
</reference>
<dbReference type="Proteomes" id="UP000437748">
    <property type="component" value="Unassembled WGS sequence"/>
</dbReference>
<keyword evidence="2" id="KW-1185">Reference proteome</keyword>
<dbReference type="EMBL" id="WFLM01000003">
    <property type="protein sequence ID" value="KAB8038778.1"/>
    <property type="molecule type" value="Genomic_DNA"/>
</dbReference>
<protein>
    <submittedName>
        <fullName evidence="1">Uncharacterized protein</fullName>
    </submittedName>
</protein>
<dbReference type="RefSeq" id="WP_153420100.1">
    <property type="nucleotide sequence ID" value="NZ_WFLM01000003.1"/>
</dbReference>
<dbReference type="AlphaFoldDB" id="A0A6N6VS52"/>
<comment type="caution">
    <text evidence="1">The sequence shown here is derived from an EMBL/GenBank/DDBJ whole genome shotgun (WGS) entry which is preliminary data.</text>
</comment>
<sequence length="73" mass="9251">MDLILKREIELENEFIFNEFFKNGILEKYLIERVDVKEYWEIYYSDFFDHYPDELFFIREDLLNEEQKRSDLN</sequence>
<organism evidence="1 2">
    <name type="scientific">Silvanigrella paludirubra</name>
    <dbReference type="NCBI Taxonomy" id="2499159"/>
    <lineage>
        <taxon>Bacteria</taxon>
        <taxon>Pseudomonadati</taxon>
        <taxon>Bdellovibrionota</taxon>
        <taxon>Oligoflexia</taxon>
        <taxon>Silvanigrellales</taxon>
        <taxon>Silvanigrellaceae</taxon>
        <taxon>Silvanigrella</taxon>
    </lineage>
</organism>
<evidence type="ECO:0000313" key="1">
    <source>
        <dbReference type="EMBL" id="KAB8038778.1"/>
    </source>
</evidence>
<proteinExistence type="predicted"/>
<gene>
    <name evidence="1" type="ORF">GCL60_07905</name>
</gene>
<name>A0A6N6VS52_9BACT</name>
<evidence type="ECO:0000313" key="2">
    <source>
        <dbReference type="Proteomes" id="UP000437748"/>
    </source>
</evidence>